<dbReference type="EMBL" id="LLXL01001816">
    <property type="protein sequence ID" value="PKK62773.1"/>
    <property type="molecule type" value="Genomic_DNA"/>
</dbReference>
<reference evidence="1 2" key="2">
    <citation type="submission" date="2017-10" db="EMBL/GenBank/DDBJ databases">
        <title>Extensive intraspecific genome diversity in a model arbuscular mycorrhizal fungus.</title>
        <authorList>
            <person name="Chen E.C.H."/>
            <person name="Morin E."/>
            <person name="Baudet D."/>
            <person name="Noel J."/>
            <person name="Ndikumana S."/>
            <person name="Charron P."/>
            <person name="St-Onge C."/>
            <person name="Giorgi J."/>
            <person name="Grigoriev I.V."/>
            <person name="Roux C."/>
            <person name="Martin F.M."/>
            <person name="Corradi N."/>
        </authorList>
    </citation>
    <scope>NUCLEOTIDE SEQUENCE [LARGE SCALE GENOMIC DNA]</scope>
    <source>
        <strain evidence="1 2">C2</strain>
    </source>
</reference>
<proteinExistence type="predicted"/>
<dbReference type="Proteomes" id="UP000233469">
    <property type="component" value="Unassembled WGS sequence"/>
</dbReference>
<dbReference type="AlphaFoldDB" id="A0A2N1MMD7"/>
<evidence type="ECO:0000313" key="2">
    <source>
        <dbReference type="Proteomes" id="UP000233469"/>
    </source>
</evidence>
<organism evidence="1 2">
    <name type="scientific">Rhizophagus irregularis</name>
    <dbReference type="NCBI Taxonomy" id="588596"/>
    <lineage>
        <taxon>Eukaryota</taxon>
        <taxon>Fungi</taxon>
        <taxon>Fungi incertae sedis</taxon>
        <taxon>Mucoromycota</taxon>
        <taxon>Glomeromycotina</taxon>
        <taxon>Glomeromycetes</taxon>
        <taxon>Glomerales</taxon>
        <taxon>Glomeraceae</taxon>
        <taxon>Rhizophagus</taxon>
    </lineage>
</organism>
<accession>A0A2N1MMD7</accession>
<protein>
    <submittedName>
        <fullName evidence="1">Uncharacterized protein</fullName>
    </submittedName>
</protein>
<comment type="caution">
    <text evidence="1">The sequence shown here is derived from an EMBL/GenBank/DDBJ whole genome shotgun (WGS) entry which is preliminary data.</text>
</comment>
<reference evidence="1 2" key="1">
    <citation type="submission" date="2016-04" db="EMBL/GenBank/DDBJ databases">
        <title>Genome analyses suggest a sexual origin of heterokaryosis in a supposedly ancient asexual fungus.</title>
        <authorList>
            <person name="Ropars J."/>
            <person name="Sedzielewska K."/>
            <person name="Noel J."/>
            <person name="Charron P."/>
            <person name="Farinelli L."/>
            <person name="Marton T."/>
            <person name="Kruger M."/>
            <person name="Pelin A."/>
            <person name="Brachmann A."/>
            <person name="Corradi N."/>
        </authorList>
    </citation>
    <scope>NUCLEOTIDE SEQUENCE [LARGE SCALE GENOMIC DNA]</scope>
    <source>
        <strain evidence="1 2">C2</strain>
    </source>
</reference>
<gene>
    <name evidence="1" type="ORF">RhiirC2_855451</name>
</gene>
<name>A0A2N1MMD7_9GLOM</name>
<sequence length="140" mass="16358">MASPWTHGQSLEAYCFDNRVLGCVKIWRFLDVRLKNEQLFFLDMGIQNIEGQPVDWIKDAYGTLVLLFKVKAIYLSIFQDEEQMQVIKVNKDRRKRIGFGLSMETCGTGTLAPIWIWQNRVSKFGIFYFIDSDGLGHWKK</sequence>
<evidence type="ECO:0000313" key="1">
    <source>
        <dbReference type="EMBL" id="PKK62773.1"/>
    </source>
</evidence>